<dbReference type="InterPro" id="IPR017871">
    <property type="entry name" value="ABC_transporter-like_CS"/>
</dbReference>
<dbReference type="SUPFAM" id="SSF52540">
    <property type="entry name" value="P-loop containing nucleoside triphosphate hydrolases"/>
    <property type="match status" value="1"/>
</dbReference>
<dbReference type="PROSITE" id="PS50893">
    <property type="entry name" value="ABC_TRANSPORTER_2"/>
    <property type="match status" value="1"/>
</dbReference>
<dbReference type="InterPro" id="IPR003439">
    <property type="entry name" value="ABC_transporter-like_ATP-bd"/>
</dbReference>
<dbReference type="Pfam" id="PF00664">
    <property type="entry name" value="ABC_membrane"/>
    <property type="match status" value="1"/>
</dbReference>
<protein>
    <submittedName>
        <fullName evidence="12">Flippase</fullName>
    </submittedName>
</protein>
<feature type="transmembrane region" description="Helical" evidence="9">
    <location>
        <begin position="286"/>
        <end position="304"/>
    </location>
</feature>
<dbReference type="PROSITE" id="PS00211">
    <property type="entry name" value="ABC_TRANSPORTER_1"/>
    <property type="match status" value="1"/>
</dbReference>
<evidence type="ECO:0000256" key="1">
    <source>
        <dbReference type="ARBA" id="ARBA00004651"/>
    </source>
</evidence>
<dbReference type="GO" id="GO:0005886">
    <property type="term" value="C:plasma membrane"/>
    <property type="evidence" value="ECO:0007669"/>
    <property type="project" value="UniProtKB-SubCell"/>
</dbReference>
<proteinExistence type="predicted"/>
<evidence type="ECO:0000256" key="3">
    <source>
        <dbReference type="ARBA" id="ARBA00022475"/>
    </source>
</evidence>
<dbReference type="GeneID" id="74431999"/>
<dbReference type="RefSeq" id="WP_039650723.1">
    <property type="nucleotide sequence ID" value="NZ_CP007770.1"/>
</dbReference>
<evidence type="ECO:0000256" key="9">
    <source>
        <dbReference type="SAM" id="Phobius"/>
    </source>
</evidence>
<feature type="domain" description="ABC transmembrane type-1" evidence="11">
    <location>
        <begin position="18"/>
        <end position="317"/>
    </location>
</feature>
<keyword evidence="8 9" id="KW-0472">Membrane</keyword>
<sequence>MLKKLFFILNSHDKKFLFALLTFSIFIGFIESFAISLIMPFVSVASNFELLEKSSYFRPIYEYLNLPSYKLVAYFGCILIVFYIFRAFLNAFYFHLLARFSKGRYHTFACRIFNKYLHLEYENFTNKNQSELLKTITQEVFHLSTLISAFLLMLSESFVVFLLYTLLLIINYKITLALSVFLLLNAFILIKILSPLVKKASFAREEAMKNYFEILNANLNNFKIIKLKTKEQSTQKLYEIQSGLFAKANISNESMSSIPRIYLEGMGFCMLCLIVVYLVLRYESDISSILATITIFVVALYRLMPSANRIITSYNEIIYYRNSLDIIYDILNEKEEKLGNENIEFEEKIELKDLFFAYKGKKNLFKGLNFTLQKNEKIAFIGKSGSGKSTLVDLIIGLLKPNDGAIFIDGIKLDENNIKSFRSKIGYIPQQIYLFNDSIAKNISFGEDIDENLLKQVIKQANLENFVNSLEHGIHTKVGDSGSFLSGGQRQRIAIARALYQQPQILVLDEATSALDQESEAKIMDEIYKISQDKTLIIIAHRLSTIQKCDRVFEVDRGNLKEKK</sequence>
<evidence type="ECO:0000259" key="10">
    <source>
        <dbReference type="PROSITE" id="PS50893"/>
    </source>
</evidence>
<dbReference type="GO" id="GO:0140359">
    <property type="term" value="F:ABC-type transporter activity"/>
    <property type="evidence" value="ECO:0007669"/>
    <property type="project" value="InterPro"/>
</dbReference>
<organism evidence="12 13">
    <name type="scientific">Campylobacter insulaenigrae NCTC 12927</name>
    <dbReference type="NCBI Taxonomy" id="1031564"/>
    <lineage>
        <taxon>Bacteria</taxon>
        <taxon>Pseudomonadati</taxon>
        <taxon>Campylobacterota</taxon>
        <taxon>Epsilonproteobacteria</taxon>
        <taxon>Campylobacterales</taxon>
        <taxon>Campylobacteraceae</taxon>
        <taxon>Campylobacter</taxon>
    </lineage>
</organism>
<dbReference type="CDD" id="cd18553">
    <property type="entry name" value="ABC_6TM_PglK_like"/>
    <property type="match status" value="1"/>
</dbReference>
<evidence type="ECO:0000256" key="5">
    <source>
        <dbReference type="ARBA" id="ARBA00022741"/>
    </source>
</evidence>
<gene>
    <name evidence="12" type="primary">pglK</name>
    <name evidence="12" type="ORF">CINS_1215</name>
</gene>
<evidence type="ECO:0000256" key="2">
    <source>
        <dbReference type="ARBA" id="ARBA00022448"/>
    </source>
</evidence>
<reference evidence="12 13" key="1">
    <citation type="journal article" date="2014" name="Genome Biol. Evol.">
        <title>Comparative Genomics of the Campylobacter lari Group.</title>
        <authorList>
            <person name="Miller W.G."/>
            <person name="Yee E."/>
            <person name="Chapman M.H."/>
            <person name="Smith T.P."/>
            <person name="Bono J.L."/>
            <person name="Huynh S."/>
            <person name="Parker C.T."/>
            <person name="Vandamme P."/>
            <person name="Luong K."/>
            <person name="Korlach J."/>
        </authorList>
    </citation>
    <scope>NUCLEOTIDE SEQUENCE [LARGE SCALE GENOMIC DNA]</scope>
    <source>
        <strain evidence="12 13">NCTC 12927</strain>
    </source>
</reference>
<feature type="transmembrane region" description="Helical" evidence="9">
    <location>
        <begin position="261"/>
        <end position="280"/>
    </location>
</feature>
<keyword evidence="5" id="KW-0547">Nucleotide-binding</keyword>
<evidence type="ECO:0000256" key="6">
    <source>
        <dbReference type="ARBA" id="ARBA00022840"/>
    </source>
</evidence>
<feature type="transmembrane region" description="Helical" evidence="9">
    <location>
        <begin position="176"/>
        <end position="194"/>
    </location>
</feature>
<dbReference type="HOGENOM" id="CLU_000604_84_3_7"/>
<evidence type="ECO:0000259" key="11">
    <source>
        <dbReference type="PROSITE" id="PS50929"/>
    </source>
</evidence>
<dbReference type="InterPro" id="IPR027417">
    <property type="entry name" value="P-loop_NTPase"/>
</dbReference>
<dbReference type="FunFam" id="3.40.50.300:FF:000299">
    <property type="entry name" value="ABC transporter ATP-binding protein/permease"/>
    <property type="match status" value="1"/>
</dbReference>
<feature type="domain" description="ABC transporter" evidence="10">
    <location>
        <begin position="349"/>
        <end position="564"/>
    </location>
</feature>
<dbReference type="PANTHER" id="PTHR24221">
    <property type="entry name" value="ATP-BINDING CASSETTE SUB-FAMILY B"/>
    <property type="match status" value="1"/>
</dbReference>
<dbReference type="GO" id="GO:0016887">
    <property type="term" value="F:ATP hydrolysis activity"/>
    <property type="evidence" value="ECO:0007669"/>
    <property type="project" value="InterPro"/>
</dbReference>
<dbReference type="PROSITE" id="PS50929">
    <property type="entry name" value="ABC_TM1F"/>
    <property type="match status" value="1"/>
</dbReference>
<feature type="transmembrane region" description="Helical" evidence="9">
    <location>
        <begin position="140"/>
        <end position="170"/>
    </location>
</feature>
<dbReference type="GO" id="GO:0034040">
    <property type="term" value="F:ATPase-coupled lipid transmembrane transporter activity"/>
    <property type="evidence" value="ECO:0007669"/>
    <property type="project" value="TreeGrafter"/>
</dbReference>
<dbReference type="KEGG" id="cis:CINS_1215"/>
<dbReference type="SUPFAM" id="SSF90123">
    <property type="entry name" value="ABC transporter transmembrane region"/>
    <property type="match status" value="1"/>
</dbReference>
<keyword evidence="7 9" id="KW-1133">Transmembrane helix</keyword>
<dbReference type="SMART" id="SM00382">
    <property type="entry name" value="AAA"/>
    <property type="match status" value="1"/>
</dbReference>
<keyword evidence="6" id="KW-0067">ATP-binding</keyword>
<dbReference type="InterPro" id="IPR039421">
    <property type="entry name" value="Type_1_exporter"/>
</dbReference>
<dbReference type="PANTHER" id="PTHR24221:SF654">
    <property type="entry name" value="ATP-BINDING CASSETTE SUB-FAMILY B MEMBER 6"/>
    <property type="match status" value="1"/>
</dbReference>
<keyword evidence="4 9" id="KW-0812">Transmembrane</keyword>
<dbReference type="AlphaFoldDB" id="A0A0A8H5I8"/>
<evidence type="ECO:0000256" key="7">
    <source>
        <dbReference type="ARBA" id="ARBA00022989"/>
    </source>
</evidence>
<keyword evidence="2" id="KW-0813">Transport</keyword>
<dbReference type="Gene3D" id="3.40.50.300">
    <property type="entry name" value="P-loop containing nucleotide triphosphate hydrolases"/>
    <property type="match status" value="1"/>
</dbReference>
<accession>A0A0A8H5I8</accession>
<evidence type="ECO:0000313" key="13">
    <source>
        <dbReference type="Proteomes" id="UP000031163"/>
    </source>
</evidence>
<evidence type="ECO:0000256" key="8">
    <source>
        <dbReference type="ARBA" id="ARBA00023136"/>
    </source>
</evidence>
<dbReference type="InterPro" id="IPR003593">
    <property type="entry name" value="AAA+_ATPase"/>
</dbReference>
<dbReference type="InterPro" id="IPR011527">
    <property type="entry name" value="ABC1_TM_dom"/>
</dbReference>
<evidence type="ECO:0000313" key="12">
    <source>
        <dbReference type="EMBL" id="AJC88174.1"/>
    </source>
</evidence>
<feature type="transmembrane region" description="Helical" evidence="9">
    <location>
        <begin position="71"/>
        <end position="94"/>
    </location>
</feature>
<dbReference type="Proteomes" id="UP000031163">
    <property type="component" value="Chromosome"/>
</dbReference>
<name>A0A0A8H5I8_9BACT</name>
<dbReference type="GO" id="GO:0005524">
    <property type="term" value="F:ATP binding"/>
    <property type="evidence" value="ECO:0007669"/>
    <property type="project" value="UniProtKB-KW"/>
</dbReference>
<dbReference type="InterPro" id="IPR036640">
    <property type="entry name" value="ABC1_TM_sf"/>
</dbReference>
<dbReference type="STRING" id="1031564.CINS_1215"/>
<dbReference type="Gene3D" id="1.20.1560.10">
    <property type="entry name" value="ABC transporter type 1, transmembrane domain"/>
    <property type="match status" value="1"/>
</dbReference>
<comment type="subcellular location">
    <subcellularLocation>
        <location evidence="1">Cell membrane</location>
        <topology evidence="1">Multi-pass membrane protein</topology>
    </subcellularLocation>
</comment>
<dbReference type="Pfam" id="PF00005">
    <property type="entry name" value="ABC_tran"/>
    <property type="match status" value="1"/>
</dbReference>
<keyword evidence="3" id="KW-1003">Cell membrane</keyword>
<dbReference type="EMBL" id="CP007770">
    <property type="protein sequence ID" value="AJC88174.1"/>
    <property type="molecule type" value="Genomic_DNA"/>
</dbReference>
<evidence type="ECO:0000256" key="4">
    <source>
        <dbReference type="ARBA" id="ARBA00022692"/>
    </source>
</evidence>